<name>A0AC11DMY1_SHEEP</name>
<reference evidence="1" key="2">
    <citation type="submission" date="2025-08" db="UniProtKB">
        <authorList>
            <consortium name="Ensembl"/>
        </authorList>
    </citation>
    <scope>IDENTIFICATION</scope>
</reference>
<organism evidence="1">
    <name type="scientific">Ovis aries</name>
    <name type="common">Sheep</name>
    <dbReference type="NCBI Taxonomy" id="9940"/>
    <lineage>
        <taxon>Eukaryota</taxon>
        <taxon>Metazoa</taxon>
        <taxon>Chordata</taxon>
        <taxon>Craniata</taxon>
        <taxon>Vertebrata</taxon>
        <taxon>Euteleostomi</taxon>
        <taxon>Mammalia</taxon>
        <taxon>Eutheria</taxon>
        <taxon>Laurasiatheria</taxon>
        <taxon>Artiodactyla</taxon>
        <taxon>Ruminantia</taxon>
        <taxon>Pecora</taxon>
        <taxon>Bovidae</taxon>
        <taxon>Caprinae</taxon>
        <taxon>Ovis</taxon>
    </lineage>
</organism>
<gene>
    <name evidence="1" type="primary">GALNTL5</name>
</gene>
<reference evidence="1" key="1">
    <citation type="submission" date="2020-11" db="EMBL/GenBank/DDBJ databases">
        <authorList>
            <person name="Davenport K.M."/>
            <person name="Bickhart D.M."/>
            <person name="Smith T.P.L."/>
            <person name="Murdoch B.M."/>
            <person name="Rosen B.D."/>
        </authorList>
    </citation>
    <scope>NUCLEOTIDE SEQUENCE [LARGE SCALE GENOMIC DNA]</scope>
    <source>
        <strain evidence="1">OAR_USU_Benz2616</strain>
    </source>
</reference>
<sequence length="136" mass="15605">MRNVIIQSLLCASLTFGIWIAVFSIYLHYNHVKKQEKTQEKGNPLIWSLGEKLRSKADSVHIPRAYNVRVQRAREDEPAEPKSSLRLGVGKKRTRPDCLLPASSFVSTMKNSVPCFEHCPASWPSLHSISWKKLFW</sequence>
<reference evidence="1" key="3">
    <citation type="submission" date="2025-09" db="UniProtKB">
        <authorList>
            <consortium name="Ensembl"/>
        </authorList>
    </citation>
    <scope>IDENTIFICATION</scope>
</reference>
<accession>A0AC11DMY1</accession>
<proteinExistence type="predicted"/>
<evidence type="ECO:0000313" key="1">
    <source>
        <dbReference type="Ensembl" id="ENSOARP00020047117.1"/>
    </source>
</evidence>
<dbReference type="Ensembl" id="ENSOART00020073828.1">
    <property type="protein sequence ID" value="ENSOARP00020047117.1"/>
    <property type="gene ID" value="ENSOARG00020017347.2"/>
</dbReference>
<protein>
    <submittedName>
        <fullName evidence="1">Polypeptide N-acetylgalactosaminyltransferase like 5</fullName>
    </submittedName>
</protein>